<dbReference type="GO" id="GO:0034045">
    <property type="term" value="C:phagophore assembly site membrane"/>
    <property type="evidence" value="ECO:0007669"/>
    <property type="project" value="UniProtKB-SubCell"/>
</dbReference>
<feature type="compositionally biased region" description="Polar residues" evidence="13">
    <location>
        <begin position="678"/>
        <end position="694"/>
    </location>
</feature>
<evidence type="ECO:0000256" key="13">
    <source>
        <dbReference type="SAM" id="MobiDB-lite"/>
    </source>
</evidence>
<dbReference type="Pfam" id="PF13329">
    <property type="entry name" value="ATG2_CAD"/>
    <property type="match status" value="1"/>
</dbReference>
<feature type="region of interest" description="Disordered" evidence="13">
    <location>
        <begin position="2016"/>
        <end position="2041"/>
    </location>
</feature>
<dbReference type="GO" id="GO:0005789">
    <property type="term" value="C:endoplasmic reticulum membrane"/>
    <property type="evidence" value="ECO:0007669"/>
    <property type="project" value="UniProtKB-SubCell"/>
</dbReference>
<dbReference type="GO" id="GO:0061709">
    <property type="term" value="P:reticulophagy"/>
    <property type="evidence" value="ECO:0007669"/>
    <property type="project" value="TreeGrafter"/>
</dbReference>
<evidence type="ECO:0000256" key="2">
    <source>
        <dbReference type="ARBA" id="ARBA00004623"/>
    </source>
</evidence>
<comment type="catalytic activity">
    <reaction evidence="10">
        <text>a 1,2-diacyl-sn-glycero-3-phospho-L-serine(in) = a 1,2-diacyl-sn-glycero-3-phospho-L-serine(out)</text>
        <dbReference type="Rhea" id="RHEA:38663"/>
        <dbReference type="ChEBI" id="CHEBI:57262"/>
    </reaction>
</comment>
<comment type="catalytic activity">
    <reaction evidence="11">
        <text>a 1,2-diacyl-sn-glycero-3-phosphoethanolamine(in) = a 1,2-diacyl-sn-glycero-3-phosphoethanolamine(out)</text>
        <dbReference type="Rhea" id="RHEA:38895"/>
        <dbReference type="ChEBI" id="CHEBI:64612"/>
    </reaction>
</comment>
<reference evidence="15" key="1">
    <citation type="submission" date="2020-06" db="EMBL/GenBank/DDBJ databases">
        <title>A chromosome-scale genome assembly of Talaromyces rugulosus W13939.</title>
        <authorList>
            <person name="Wang B."/>
            <person name="Guo L."/>
            <person name="Ye K."/>
            <person name="Wang L."/>
        </authorList>
    </citation>
    <scope>NUCLEOTIDE SEQUENCE [LARGE SCALE GENOMIC DNA]</scope>
    <source>
        <strain evidence="15">W13939</strain>
    </source>
</reference>
<feature type="region of interest" description="Disordered" evidence="13">
    <location>
        <begin position="2118"/>
        <end position="2137"/>
    </location>
</feature>
<dbReference type="OrthoDB" id="18982at2759"/>
<name>A0A7H8RCW0_TALRU</name>
<feature type="compositionally biased region" description="Low complexity" evidence="13">
    <location>
        <begin position="513"/>
        <end position="527"/>
    </location>
</feature>
<dbReference type="EMBL" id="CP055903">
    <property type="protein sequence ID" value="QKX63345.1"/>
    <property type="molecule type" value="Genomic_DNA"/>
</dbReference>
<evidence type="ECO:0000256" key="1">
    <source>
        <dbReference type="ARBA" id="ARBA00004406"/>
    </source>
</evidence>
<feature type="compositionally biased region" description="Basic and acidic residues" evidence="13">
    <location>
        <begin position="665"/>
        <end position="677"/>
    </location>
</feature>
<dbReference type="InterPro" id="IPR026849">
    <property type="entry name" value="ATG2"/>
</dbReference>
<dbReference type="GO" id="GO:0034727">
    <property type="term" value="P:piecemeal microautophagy of the nucleus"/>
    <property type="evidence" value="ECO:0007669"/>
    <property type="project" value="TreeGrafter"/>
</dbReference>
<dbReference type="GO" id="GO:0032266">
    <property type="term" value="F:phosphatidylinositol-3-phosphate binding"/>
    <property type="evidence" value="ECO:0007669"/>
    <property type="project" value="TreeGrafter"/>
</dbReference>
<keyword evidence="15" id="KW-1185">Reference proteome</keyword>
<evidence type="ECO:0000256" key="7">
    <source>
        <dbReference type="ARBA" id="ARBA00023006"/>
    </source>
</evidence>
<evidence type="ECO:0000256" key="11">
    <source>
        <dbReference type="ARBA" id="ARBA00024615"/>
    </source>
</evidence>
<evidence type="ECO:0000256" key="10">
    <source>
        <dbReference type="ARBA" id="ARBA00024479"/>
    </source>
</evidence>
<dbReference type="PANTHER" id="PTHR13190">
    <property type="entry name" value="AUTOPHAGY-RELATED 2, ISOFORM A"/>
    <property type="match status" value="1"/>
</dbReference>
<comment type="similarity">
    <text evidence="3">Belongs to the ATG2 family.</text>
</comment>
<dbReference type="Proteomes" id="UP000509510">
    <property type="component" value="Chromosome VI"/>
</dbReference>
<feature type="region of interest" description="Disordered" evidence="13">
    <location>
        <begin position="559"/>
        <end position="640"/>
    </location>
</feature>
<keyword evidence="5" id="KW-0813">Transport</keyword>
<evidence type="ECO:0000313" key="15">
    <source>
        <dbReference type="Proteomes" id="UP000509510"/>
    </source>
</evidence>
<feature type="region of interest" description="Disordered" evidence="13">
    <location>
        <begin position="410"/>
        <end position="438"/>
    </location>
</feature>
<dbReference type="GO" id="GO:0061723">
    <property type="term" value="P:glycophagy"/>
    <property type="evidence" value="ECO:0007669"/>
    <property type="project" value="TreeGrafter"/>
</dbReference>
<feature type="compositionally biased region" description="Polar residues" evidence="13">
    <location>
        <begin position="631"/>
        <end position="640"/>
    </location>
</feature>
<keyword evidence="8" id="KW-0445">Lipid transport</keyword>
<evidence type="ECO:0000256" key="3">
    <source>
        <dbReference type="ARBA" id="ARBA00009714"/>
    </source>
</evidence>
<keyword evidence="9" id="KW-0472">Membrane</keyword>
<feature type="region of interest" description="Disordered" evidence="13">
    <location>
        <begin position="285"/>
        <end position="322"/>
    </location>
</feature>
<evidence type="ECO:0000256" key="6">
    <source>
        <dbReference type="ARBA" id="ARBA00022824"/>
    </source>
</evidence>
<evidence type="ECO:0000313" key="14">
    <source>
        <dbReference type="EMBL" id="QKX63345.1"/>
    </source>
</evidence>
<dbReference type="GO" id="GO:0043495">
    <property type="term" value="F:protein-membrane adaptor activity"/>
    <property type="evidence" value="ECO:0007669"/>
    <property type="project" value="TreeGrafter"/>
</dbReference>
<feature type="compositionally biased region" description="Low complexity" evidence="13">
    <location>
        <begin position="307"/>
        <end position="322"/>
    </location>
</feature>
<feature type="region of interest" description="Disordered" evidence="13">
    <location>
        <begin position="959"/>
        <end position="988"/>
    </location>
</feature>
<feature type="compositionally biased region" description="Polar residues" evidence="13">
    <location>
        <begin position="571"/>
        <end position="580"/>
    </location>
</feature>
<keyword evidence="7" id="KW-0072">Autophagy</keyword>
<comment type="subcellular location">
    <subcellularLocation>
        <location evidence="1">Endoplasmic reticulum membrane</location>
        <topology evidence="1">Peripheral membrane protein</topology>
    </subcellularLocation>
    <subcellularLocation>
        <location evidence="2">Preautophagosomal structure membrane</location>
        <topology evidence="2">Peripheral membrane protein</topology>
    </subcellularLocation>
</comment>
<feature type="compositionally biased region" description="Low complexity" evidence="13">
    <location>
        <begin position="979"/>
        <end position="988"/>
    </location>
</feature>
<dbReference type="GeneID" id="55997994"/>
<gene>
    <name evidence="14" type="ORF">TRUGW13939_10515</name>
</gene>
<dbReference type="GO" id="GO:0061908">
    <property type="term" value="C:phagophore"/>
    <property type="evidence" value="ECO:0007669"/>
    <property type="project" value="TreeGrafter"/>
</dbReference>
<organism evidence="14 15">
    <name type="scientific">Talaromyces rugulosus</name>
    <name type="common">Penicillium rugulosum</name>
    <dbReference type="NCBI Taxonomy" id="121627"/>
    <lineage>
        <taxon>Eukaryota</taxon>
        <taxon>Fungi</taxon>
        <taxon>Dikarya</taxon>
        <taxon>Ascomycota</taxon>
        <taxon>Pezizomycotina</taxon>
        <taxon>Eurotiomycetes</taxon>
        <taxon>Eurotiomycetidae</taxon>
        <taxon>Eurotiales</taxon>
        <taxon>Trichocomaceae</taxon>
        <taxon>Talaromyces</taxon>
        <taxon>Talaromyces sect. Islandici</taxon>
    </lineage>
</organism>
<feature type="region of interest" description="Disordered" evidence="13">
    <location>
        <begin position="152"/>
        <end position="173"/>
    </location>
</feature>
<sequence>MAFFLPWFVQKRLLRYALTRIDLLDLDSADLDGLGFRWGQKSSMQLQDIDLKVEKIASLLRLPQTCQLLKARVSLLRLNIPADLYNDGVVVEIEGIDIHLRLLSDDSLEASRNFNHPTEKPPSEDNILPTTDDLAESFLKSEPKEEREELEAAISSQSQYLQQSTTSLSDDGDVGIGNEGLSLPSFISSFIQGITDRLQVKVNGINIRIAMDLPQDGPVKRAPENKPDQVTALLVIREISATGLLSNSDDEDSATNQRGRTITVDNLHAMLVSDPVVFSNYSRFGAAPSSPSTTHSKTDQESIRTELPSPSQTSSTSDSTLDLSRSVVWNRSQVTERSTFLENRNMESSTHTLEGRFSDAGSEAEYDPRSYLVDQSTSGSRYDDVNEEIYDNPAYLDEVFHSQYLDGVEDSGILPPRSMEEGAGTPRPHSPQLDSPVSAETWHDFDQPQLPVEHEDHNLASSYLHDDTSEDTSRTIFHELPPSQAADTSYYAASFEGLGAVHSDNNNDENVISSRTSSSSGSQTGDLSESKLFTHEEASSMYMSAISHGSEDYSPAMPGAWDSSSFREESTSLPTRSRVISGSEIDDDSDTKTSTPKLTVHTGDSTLDQDKDGPGDYSTSTHASIHRDRSQTPSDATSENIEVARKVLEVDRITIWIPVGNINGEPERHQEPEEDHQGSTNTKFSTNPSHSTMGDSLGASKLAFSTRSRWDSLMSPVSHEEAEQAAADKPQGTDQTRPKNSAPDISVDINNAVILFDIATGWLLIKAGQKMASVSEGIMAEFNSTNTPKSSAPSSQSLNFSLQTCSIKFLQHLTGIPYHGRHGTDFSHPGLSPVQDVILQVSIAGAKSTLGLRTDTAEFQLKIAKFVLGYASEDLISFNEGLKMRESVRDILAPVHNDLSLSITKTTGSARIDLSTLPIHLNFNIQRLEELLGWFGGLSTILELGGSIASVSTVREEKPQKPVKSSPGVRFAGIPPTEPASVSTSSTSTPWKVNARLGGVLVDLIGETCALELRTTAVKVVSRFEGIGIQIDKGELSGPYLIDDSNDAPAKVTLGNIRVEYLFSPREVDLDRLLSLLTPSQDKYEEDDDIMLDTLLRQRRQGGVLRVTITTLNLLISDLHGLHPLSSLPNEVSKLSNVAKYLPEDDRPGIMTLALIREFESQIRVGGKIGDLNVISQDMEAAHIGLPSLVAGQVKRLSVNRNGTEELIGEALEKPPVAGPARPSVPMIMTRFLADEMEPTVKVKLCNLRVEYMVSAVMAFMGLGDETTSEDLAVNLANSVANLTELQTSLHQAMSPSASVVYKPETKPYKLAVSLRDCVIGLNPRDMPAKGLVVFAFAKLRGSLEKETTSEANFEIKKATVMIIDDTQNIDSVDTSNQRSISAGQSEQIKGFTDKGFVPVSFISSAMISAKINQPDNDGTKSVDIDVRDDLLILETCADSTQTFISLINGLSPPTPPSTALKYRTEVMPIQDMLASFTGDAFATDEITDAEDISGHDFDEQLGGAIEDELEYVSEFYPQKPDQEEAMSASMMSSTSDASRPPHLLDSFQSDNNVTISMSGLDFRDDHFAKQSTVGGTAHRWDSSHNTYGLANEVKIHGSPLRVRVRDVHFIWNLFDGYDWQRTRDTISKAVKDVEIKATERRAKKGGLAPVEEDEEESVIGDFLFNSIYIGIPANKDPRELSRAINHDIDDLASETGSYITSTTVTGMTSRQNRAPSVRTKRLRLSRSRHHKMTFELKGISADFVVFPPNAGETQSSIDVRVHDLEIFDHIPTSTWKKFATYMYDAGERESGTSMVHLEILNVKPVAELAASEIVLKATLLPLRLHVDQDALDFLSRFFEFKDESAPAPSSPSDQPFLQRVEINAVPVKLDFKPKRVDYAGLRSGRTTEFMNFFVLDEADMVMRHVIIYGVSGFDKLGQTLNDIWMPDIKRNQLPGVLAGLAPIRSLVNVGSGFKDLVVVPMREYQKDGRIVRSIQKGAFSFAKTTSNELVKLGAKLAIGTQTVLQSAEDFLGAPKAAQGAHHHLEGDGDSADEEEKKQISHYADQPVGVVQGLRGAFSSLERDLLTARDAIVAVPGEVMESGSAAGAAKAVWRRAPTVILRPAIGASKAVGQTLLGAGNTLDPTNRRRIEDKYKRH</sequence>
<dbReference type="PANTHER" id="PTHR13190:SF1">
    <property type="entry name" value="AUTOPHAGY-RELATED 2, ISOFORM A"/>
    <property type="match status" value="1"/>
</dbReference>
<evidence type="ECO:0000256" key="8">
    <source>
        <dbReference type="ARBA" id="ARBA00023055"/>
    </source>
</evidence>
<evidence type="ECO:0000256" key="4">
    <source>
        <dbReference type="ARBA" id="ARBA00018070"/>
    </source>
</evidence>
<keyword evidence="6" id="KW-0256">Endoplasmic reticulum</keyword>
<protein>
    <recommendedName>
        <fullName evidence="4">Autophagy-related protein 2</fullName>
    </recommendedName>
</protein>
<dbReference type="RefSeq" id="XP_035349519.1">
    <property type="nucleotide sequence ID" value="XM_035493626.1"/>
</dbReference>
<comment type="catalytic activity">
    <reaction evidence="12">
        <text>a 1,2-diacyl-sn-glycero-3-phosphocholine(in) = a 1,2-diacyl-sn-glycero-3-phosphocholine(out)</text>
        <dbReference type="Rhea" id="RHEA:38571"/>
        <dbReference type="ChEBI" id="CHEBI:57643"/>
    </reaction>
</comment>
<feature type="compositionally biased region" description="Low complexity" evidence="13">
    <location>
        <begin position="155"/>
        <end position="169"/>
    </location>
</feature>
<feature type="compositionally biased region" description="Polar residues" evidence="13">
    <location>
        <begin position="340"/>
        <end position="352"/>
    </location>
</feature>
<feature type="region of interest" description="Disordered" evidence="13">
    <location>
        <begin position="501"/>
        <end position="528"/>
    </location>
</feature>
<evidence type="ECO:0000256" key="12">
    <source>
        <dbReference type="ARBA" id="ARBA00024631"/>
    </source>
</evidence>
<feature type="region of interest" description="Disordered" evidence="13">
    <location>
        <begin position="661"/>
        <end position="697"/>
    </location>
</feature>
<dbReference type="GO" id="GO:0000422">
    <property type="term" value="P:autophagy of mitochondrion"/>
    <property type="evidence" value="ECO:0007669"/>
    <property type="project" value="TreeGrafter"/>
</dbReference>
<dbReference type="GO" id="GO:0006869">
    <property type="term" value="P:lipid transport"/>
    <property type="evidence" value="ECO:0007669"/>
    <property type="project" value="UniProtKB-KW"/>
</dbReference>
<proteinExistence type="inferred from homology"/>
<evidence type="ECO:0000256" key="5">
    <source>
        <dbReference type="ARBA" id="ARBA00022448"/>
    </source>
</evidence>
<dbReference type="KEGG" id="trg:TRUGW13939_10515"/>
<accession>A0A7H8RCW0</accession>
<feature type="region of interest" description="Disordered" evidence="13">
    <location>
        <begin position="340"/>
        <end position="367"/>
    </location>
</feature>
<evidence type="ECO:0000256" key="9">
    <source>
        <dbReference type="ARBA" id="ARBA00023136"/>
    </source>
</evidence>
<dbReference type="GO" id="GO:0000045">
    <property type="term" value="P:autophagosome assembly"/>
    <property type="evidence" value="ECO:0007669"/>
    <property type="project" value="TreeGrafter"/>
</dbReference>
<feature type="compositionally biased region" description="Basic and acidic residues" evidence="13">
    <location>
        <begin position="2125"/>
        <end position="2137"/>
    </location>
</feature>
<feature type="region of interest" description="Disordered" evidence="13">
    <location>
        <begin position="712"/>
        <end position="744"/>
    </location>
</feature>